<dbReference type="Proteomes" id="UP000231214">
    <property type="component" value="Unassembled WGS sequence"/>
</dbReference>
<evidence type="ECO:0000256" key="1">
    <source>
        <dbReference type="ARBA" id="ARBA00003416"/>
    </source>
</evidence>
<keyword evidence="6" id="KW-1133">Transmembrane helix</keyword>
<evidence type="ECO:0000313" key="7">
    <source>
        <dbReference type="EMBL" id="PIU02273.1"/>
    </source>
</evidence>
<dbReference type="PANTHER" id="PTHR30563">
    <property type="entry name" value="DNA RECOMBINATION PROTEIN RMUC"/>
    <property type="match status" value="1"/>
</dbReference>
<gene>
    <name evidence="7" type="ORF">COT66_01035</name>
</gene>
<accession>A0A2M6XB42</accession>
<organism evidence="7 8">
    <name type="scientific">Candidatus Shapirobacteria bacterium CG09_land_8_20_14_0_10_49_15</name>
    <dbReference type="NCBI Taxonomy" id="1974482"/>
    <lineage>
        <taxon>Bacteria</taxon>
        <taxon>Candidatus Shapironibacteriota</taxon>
    </lineage>
</organism>
<feature type="transmembrane region" description="Helical" evidence="6">
    <location>
        <begin position="36"/>
        <end position="54"/>
    </location>
</feature>
<evidence type="ECO:0000256" key="2">
    <source>
        <dbReference type="ARBA" id="ARBA00009840"/>
    </source>
</evidence>
<evidence type="ECO:0008006" key="9">
    <source>
        <dbReference type="Google" id="ProtNLM"/>
    </source>
</evidence>
<protein>
    <recommendedName>
        <fullName evidence="9">DNA recombination protein RmuC</fullName>
    </recommendedName>
</protein>
<reference evidence="8" key="1">
    <citation type="submission" date="2017-09" db="EMBL/GenBank/DDBJ databases">
        <title>Depth-based differentiation of microbial function through sediment-hosted aquifers and enrichment of novel symbionts in the deep terrestrial subsurface.</title>
        <authorList>
            <person name="Probst A.J."/>
            <person name="Ladd B."/>
            <person name="Jarett J.K."/>
            <person name="Geller-Mcgrath D.E."/>
            <person name="Sieber C.M.K."/>
            <person name="Emerson J.B."/>
            <person name="Anantharaman K."/>
            <person name="Thomas B.C."/>
            <person name="Malmstrom R."/>
            <person name="Stieglmeier M."/>
            <person name="Klingl A."/>
            <person name="Woyke T."/>
            <person name="Ryan C.M."/>
            <person name="Banfield J.F."/>
        </authorList>
    </citation>
    <scope>NUCLEOTIDE SEQUENCE [LARGE SCALE GENOMIC DNA]</scope>
</reference>
<evidence type="ECO:0000313" key="8">
    <source>
        <dbReference type="Proteomes" id="UP000231214"/>
    </source>
</evidence>
<dbReference type="Pfam" id="PF02646">
    <property type="entry name" value="RmuC"/>
    <property type="match status" value="1"/>
</dbReference>
<evidence type="ECO:0000256" key="3">
    <source>
        <dbReference type="ARBA" id="ARBA00023054"/>
    </source>
</evidence>
<name>A0A2M6XB42_9BACT</name>
<dbReference type="GO" id="GO:0006310">
    <property type="term" value="P:DNA recombination"/>
    <property type="evidence" value="ECO:0007669"/>
    <property type="project" value="UniProtKB-KW"/>
</dbReference>
<dbReference type="EMBL" id="PEZK01000019">
    <property type="protein sequence ID" value="PIU02273.1"/>
    <property type="molecule type" value="Genomic_DNA"/>
</dbReference>
<comment type="caution">
    <text evidence="7">The sequence shown here is derived from an EMBL/GenBank/DDBJ whole genome shotgun (WGS) entry which is preliminary data.</text>
</comment>
<dbReference type="InterPro" id="IPR003798">
    <property type="entry name" value="DNA_recombination_RmuC"/>
</dbReference>
<evidence type="ECO:0000256" key="5">
    <source>
        <dbReference type="SAM" id="Coils"/>
    </source>
</evidence>
<keyword evidence="3 5" id="KW-0175">Coiled coil</keyword>
<keyword evidence="6" id="KW-0812">Transmembrane</keyword>
<comment type="similarity">
    <text evidence="2">Belongs to the RmuC family.</text>
</comment>
<sequence length="373" mass="42328">MKWLKLAWEESFCGVAACFDFNPAFVRIKDAMNEPYLIAVLLVVVVAAAVYFLNRRLNKLAQQKPDDTLTAWLKSMQTSLENTTKTLNQALSSGNKNLNDTLQKSNQELNQRLDNAARLMAQVQREAGKFTELSLSMKQLQDYLRSPKLRGNIGEQVLKDLISQMFPKNSFFLQYAFKSGAKVDAAIKTDAGILPIDSKFPAENFQKMMAAESEEERKAAHRDFSRDVKKHIDDIAAKYILPEEGTMDFALMYIPSEPIYYEAVNDLPLTEYARQKRVYPVSPNTLYANLQVIMLSFEGKEIEQQSRQVFSLLRAIQKDYQKLAGTLGVLGRHVTNSYNQMANVNQEFTLMGQKLTSVQTLTPAKQDGKVLHE</sequence>
<proteinExistence type="inferred from homology"/>
<feature type="coiled-coil region" evidence="5">
    <location>
        <begin position="88"/>
        <end position="126"/>
    </location>
</feature>
<keyword evidence="6" id="KW-0472">Membrane</keyword>
<evidence type="ECO:0000256" key="6">
    <source>
        <dbReference type="SAM" id="Phobius"/>
    </source>
</evidence>
<dbReference type="AlphaFoldDB" id="A0A2M6XB42"/>
<evidence type="ECO:0000256" key="4">
    <source>
        <dbReference type="ARBA" id="ARBA00023172"/>
    </source>
</evidence>
<comment type="function">
    <text evidence="1">Involved in DNA recombination.</text>
</comment>
<dbReference type="PANTHER" id="PTHR30563:SF0">
    <property type="entry name" value="DNA RECOMBINATION PROTEIN RMUC"/>
    <property type="match status" value="1"/>
</dbReference>
<keyword evidence="4" id="KW-0233">DNA recombination</keyword>